<protein>
    <submittedName>
        <fullName evidence="2">Uncharacterized protein</fullName>
    </submittedName>
</protein>
<feature type="transmembrane region" description="Helical" evidence="1">
    <location>
        <begin position="116"/>
        <end position="137"/>
    </location>
</feature>
<feature type="transmembrane region" description="Helical" evidence="1">
    <location>
        <begin position="91"/>
        <end position="110"/>
    </location>
</feature>
<keyword evidence="1" id="KW-1133">Transmembrane helix</keyword>
<dbReference type="EMBL" id="JBCGBO010000003">
    <property type="protein sequence ID" value="KAK9216254.1"/>
    <property type="molecule type" value="Genomic_DNA"/>
</dbReference>
<keyword evidence="1" id="KW-0812">Transmembrane</keyword>
<name>A0AAP0QVP8_9ROSI</name>
<keyword evidence="1" id="KW-0472">Membrane</keyword>
<proteinExistence type="predicted"/>
<accession>A0AAP0QVP8</accession>
<keyword evidence="3" id="KW-1185">Reference proteome</keyword>
<evidence type="ECO:0000313" key="2">
    <source>
        <dbReference type="EMBL" id="KAK9216254.1"/>
    </source>
</evidence>
<comment type="caution">
    <text evidence="2">The sequence shown here is derived from an EMBL/GenBank/DDBJ whole genome shotgun (WGS) entry which is preliminary data.</text>
</comment>
<evidence type="ECO:0000313" key="3">
    <source>
        <dbReference type="Proteomes" id="UP001428341"/>
    </source>
</evidence>
<gene>
    <name evidence="2" type="ORF">WN944_008261</name>
</gene>
<evidence type="ECO:0000256" key="1">
    <source>
        <dbReference type="SAM" id="Phobius"/>
    </source>
</evidence>
<sequence>MSNEAGRVNKVQPAQEETGKAKIQSVATVIPAPKKLVKTMVFESIVQSCSSLCSSSSGSNTKKNAKKSSDVMVLKISELGKYGSCNLQTQWLRALIACMYFNAFSLPSGHMAANHWMPMVITNLSTALLVFAAAGAWPTYQLFATRTDIQ</sequence>
<reference evidence="2 3" key="1">
    <citation type="submission" date="2024-05" db="EMBL/GenBank/DDBJ databases">
        <title>Haplotype-resolved chromosome-level genome assembly of Huyou (Citrus changshanensis).</title>
        <authorList>
            <person name="Miao C."/>
            <person name="Chen W."/>
            <person name="Wu Y."/>
            <person name="Wang L."/>
            <person name="Zhao S."/>
            <person name="Grierson D."/>
            <person name="Xu C."/>
            <person name="Chen K."/>
        </authorList>
    </citation>
    <scope>NUCLEOTIDE SEQUENCE [LARGE SCALE GENOMIC DNA]</scope>
    <source>
        <strain evidence="2">01-14</strain>
        <tissue evidence="2">Leaf</tissue>
    </source>
</reference>
<organism evidence="2 3">
    <name type="scientific">Citrus x changshan-huyou</name>
    <dbReference type="NCBI Taxonomy" id="2935761"/>
    <lineage>
        <taxon>Eukaryota</taxon>
        <taxon>Viridiplantae</taxon>
        <taxon>Streptophyta</taxon>
        <taxon>Embryophyta</taxon>
        <taxon>Tracheophyta</taxon>
        <taxon>Spermatophyta</taxon>
        <taxon>Magnoliopsida</taxon>
        <taxon>eudicotyledons</taxon>
        <taxon>Gunneridae</taxon>
        <taxon>Pentapetalae</taxon>
        <taxon>rosids</taxon>
        <taxon>malvids</taxon>
        <taxon>Sapindales</taxon>
        <taxon>Rutaceae</taxon>
        <taxon>Aurantioideae</taxon>
        <taxon>Citrus</taxon>
    </lineage>
</organism>
<dbReference type="Proteomes" id="UP001428341">
    <property type="component" value="Unassembled WGS sequence"/>
</dbReference>
<dbReference type="AlphaFoldDB" id="A0AAP0QVP8"/>